<proteinExistence type="predicted"/>
<dbReference type="EMBL" id="PDLM01000017">
    <property type="protein sequence ID" value="RDW58910.1"/>
    <property type="molecule type" value="Genomic_DNA"/>
</dbReference>
<keyword evidence="1" id="KW-0812">Transmembrane</keyword>
<sequence length="270" mass="29905">MQHTVDQEKKRDEVLEGLADLSYEERLTSFIRGSARHWVTGGITVLDFRPLYTATVHDLQRQLAKEITYINKEPVSEIQLERIRDILHKYTNILRDFEFIHANRWNTHFVKDVAASRIDDGPGSNLQAALFKELDLKVPNTHLSLFCDSDLLGSFDHKLMQHSTAIGRSLGTGRAQTVESEERQTRVRMTLKRFAFAIIGGFIIVVPMLILTVGCATPKTLAVISLSIFIFAVGVAISSTTEPENLLVATAAYAAVLTALIGASGGKSVP</sequence>
<organism evidence="3 4">
    <name type="scientific">Coleophoma cylindrospora</name>
    <dbReference type="NCBI Taxonomy" id="1849047"/>
    <lineage>
        <taxon>Eukaryota</taxon>
        <taxon>Fungi</taxon>
        <taxon>Dikarya</taxon>
        <taxon>Ascomycota</taxon>
        <taxon>Pezizomycotina</taxon>
        <taxon>Leotiomycetes</taxon>
        <taxon>Helotiales</taxon>
        <taxon>Dermateaceae</taxon>
        <taxon>Coleophoma</taxon>
    </lineage>
</organism>
<evidence type="ECO:0000256" key="1">
    <source>
        <dbReference type="SAM" id="Phobius"/>
    </source>
</evidence>
<dbReference type="InterPro" id="IPR046529">
    <property type="entry name" value="DUF6594"/>
</dbReference>
<feature type="transmembrane region" description="Helical" evidence="1">
    <location>
        <begin position="194"/>
        <end position="214"/>
    </location>
</feature>
<feature type="transmembrane region" description="Helical" evidence="1">
    <location>
        <begin position="246"/>
        <end position="265"/>
    </location>
</feature>
<evidence type="ECO:0000313" key="4">
    <source>
        <dbReference type="Proteomes" id="UP000256645"/>
    </source>
</evidence>
<name>A0A3D8QB87_9HELO</name>
<keyword evidence="4" id="KW-1185">Reference proteome</keyword>
<evidence type="ECO:0000259" key="2">
    <source>
        <dbReference type="Pfam" id="PF20237"/>
    </source>
</evidence>
<feature type="transmembrane region" description="Helical" evidence="1">
    <location>
        <begin position="220"/>
        <end position="239"/>
    </location>
</feature>
<evidence type="ECO:0000313" key="3">
    <source>
        <dbReference type="EMBL" id="RDW58910.1"/>
    </source>
</evidence>
<protein>
    <recommendedName>
        <fullName evidence="2">DUF6594 domain-containing protein</fullName>
    </recommendedName>
</protein>
<dbReference type="Pfam" id="PF20237">
    <property type="entry name" value="DUF6594"/>
    <property type="match status" value="1"/>
</dbReference>
<feature type="domain" description="DUF6594" evidence="2">
    <location>
        <begin position="76"/>
        <end position="257"/>
    </location>
</feature>
<gene>
    <name evidence="3" type="ORF">BP6252_13386</name>
</gene>
<keyword evidence="1" id="KW-0472">Membrane</keyword>
<comment type="caution">
    <text evidence="3">The sequence shown here is derived from an EMBL/GenBank/DDBJ whole genome shotgun (WGS) entry which is preliminary data.</text>
</comment>
<dbReference type="AlphaFoldDB" id="A0A3D8QB87"/>
<keyword evidence="1" id="KW-1133">Transmembrane helix</keyword>
<reference evidence="3 4" key="1">
    <citation type="journal article" date="2018" name="IMA Fungus">
        <title>IMA Genome-F 9: Draft genome sequence of Annulohypoxylon stygium, Aspergillus mulundensis, Berkeleyomyces basicola (syn. Thielaviopsis basicola), Ceratocystis smalleyi, two Cercospora beticola strains, Coleophoma cylindrospora, Fusarium fracticaudum, Phialophora cf. hyalina, and Morchella septimelata.</title>
        <authorList>
            <person name="Wingfield B.D."/>
            <person name="Bills G.F."/>
            <person name="Dong Y."/>
            <person name="Huang W."/>
            <person name="Nel W.J."/>
            <person name="Swalarsk-Parry B.S."/>
            <person name="Vaghefi N."/>
            <person name="Wilken P.M."/>
            <person name="An Z."/>
            <person name="de Beer Z.W."/>
            <person name="De Vos L."/>
            <person name="Chen L."/>
            <person name="Duong T.A."/>
            <person name="Gao Y."/>
            <person name="Hammerbacher A."/>
            <person name="Kikkert J.R."/>
            <person name="Li Y."/>
            <person name="Li H."/>
            <person name="Li K."/>
            <person name="Li Q."/>
            <person name="Liu X."/>
            <person name="Ma X."/>
            <person name="Naidoo K."/>
            <person name="Pethybridge S.J."/>
            <person name="Sun J."/>
            <person name="Steenkamp E.T."/>
            <person name="van der Nest M.A."/>
            <person name="van Wyk S."/>
            <person name="Wingfield M.J."/>
            <person name="Xiong C."/>
            <person name="Yue Q."/>
            <person name="Zhang X."/>
        </authorList>
    </citation>
    <scope>NUCLEOTIDE SEQUENCE [LARGE SCALE GENOMIC DNA]</scope>
    <source>
        <strain evidence="3 4">BP6252</strain>
    </source>
</reference>
<dbReference type="OrthoDB" id="3546297at2759"/>
<dbReference type="Proteomes" id="UP000256645">
    <property type="component" value="Unassembled WGS sequence"/>
</dbReference>
<accession>A0A3D8QB87</accession>